<comment type="caution">
    <text evidence="3">The sequence shown here is derived from an EMBL/GenBank/DDBJ whole genome shotgun (WGS) entry which is preliminary data.</text>
</comment>
<evidence type="ECO:0000313" key="3">
    <source>
        <dbReference type="EMBL" id="OIN88401.1"/>
    </source>
</evidence>
<evidence type="ECO:0000256" key="1">
    <source>
        <dbReference type="SAM" id="MobiDB-lite"/>
    </source>
</evidence>
<proteinExistence type="predicted"/>
<gene>
    <name evidence="3" type="ORF">AUJ59_03945</name>
</gene>
<name>A0A1J4RLW7_9BACT</name>
<dbReference type="EMBL" id="MNUI01000073">
    <property type="protein sequence ID" value="OIN88401.1"/>
    <property type="molecule type" value="Genomic_DNA"/>
</dbReference>
<sequence length="193" mass="21528">MDVQPIPPVLPKKSFTWIWVILFLISTGIAGWLYYQKQQLKQQIALIAETPSPQVSPSTTILNSSPSPTPSNSSFPQPPVVVFEPPLSSDQYTAQRAEIKQKVVDPFIDYYQYVAGGEYPPVSLLIQQQSNESIKAQYPYTILGIMSNGGTHGEALIQTNGILSWWTPTCMGPCDYSEEFKQKYPQIVSITNP</sequence>
<evidence type="ECO:0000313" key="4">
    <source>
        <dbReference type="Proteomes" id="UP000183144"/>
    </source>
</evidence>
<feature type="transmembrane region" description="Helical" evidence="2">
    <location>
        <begin position="15"/>
        <end position="35"/>
    </location>
</feature>
<keyword evidence="2" id="KW-1133">Transmembrane helix</keyword>
<evidence type="ECO:0000256" key="2">
    <source>
        <dbReference type="SAM" id="Phobius"/>
    </source>
</evidence>
<reference evidence="3 4" key="1">
    <citation type="journal article" date="2016" name="Environ. Microbiol.">
        <title>Genomic resolution of a cold subsurface aquifer community provides metabolic insights for novel microbes adapted to high CO concentrations.</title>
        <authorList>
            <person name="Probst A.J."/>
            <person name="Castelle C.J."/>
            <person name="Singh A."/>
            <person name="Brown C.T."/>
            <person name="Anantharaman K."/>
            <person name="Sharon I."/>
            <person name="Hug L.A."/>
            <person name="Burstein D."/>
            <person name="Emerson J.B."/>
            <person name="Thomas B.C."/>
            <person name="Banfield J.F."/>
        </authorList>
    </citation>
    <scope>NUCLEOTIDE SEQUENCE [LARGE SCALE GENOMIC DNA]</scope>
    <source>
        <strain evidence="3">CG1_02_47_37</strain>
    </source>
</reference>
<dbReference type="Proteomes" id="UP000183144">
    <property type="component" value="Unassembled WGS sequence"/>
</dbReference>
<organism evidence="3 4">
    <name type="scientific">Candidatus Beckwithbacteria bacterium CG1_02_47_37</name>
    <dbReference type="NCBI Taxonomy" id="1805034"/>
    <lineage>
        <taxon>Bacteria</taxon>
        <taxon>Candidatus Beckwithiibacteriota</taxon>
    </lineage>
</organism>
<feature type="region of interest" description="Disordered" evidence="1">
    <location>
        <begin position="53"/>
        <end position="76"/>
    </location>
</feature>
<dbReference type="AlphaFoldDB" id="A0A1J4RLW7"/>
<feature type="compositionally biased region" description="Low complexity" evidence="1">
    <location>
        <begin position="56"/>
        <end position="76"/>
    </location>
</feature>
<keyword evidence="2" id="KW-0472">Membrane</keyword>
<keyword evidence="2" id="KW-0812">Transmembrane</keyword>
<accession>A0A1J4RLW7</accession>
<protein>
    <submittedName>
        <fullName evidence="3">Uncharacterized protein</fullName>
    </submittedName>
</protein>